<keyword evidence="1" id="KW-0732">Signal</keyword>
<reference evidence="2 3" key="1">
    <citation type="submission" date="2018-08" db="EMBL/GenBank/DDBJ databases">
        <title>Meiothermus cateniformans JCM 15151 genome sequencing project.</title>
        <authorList>
            <person name="Da Costa M.S."/>
            <person name="Albuquerque L."/>
            <person name="Raposo P."/>
            <person name="Froufe H.J.C."/>
            <person name="Barroso C.S."/>
            <person name="Egas C."/>
        </authorList>
    </citation>
    <scope>NUCLEOTIDE SEQUENCE [LARGE SCALE GENOMIC DNA]</scope>
    <source>
        <strain evidence="2 3">JCM 15151</strain>
    </source>
</reference>
<dbReference type="RefSeq" id="WP_027887715.1">
    <property type="nucleotide sequence ID" value="NZ_JBHSXZ010000047.1"/>
</dbReference>
<name>A0A399E1F7_9DEIN</name>
<dbReference type="EMBL" id="QWKX01000021">
    <property type="protein sequence ID" value="RIH77866.1"/>
    <property type="molecule type" value="Genomic_DNA"/>
</dbReference>
<dbReference type="Proteomes" id="UP000266089">
    <property type="component" value="Unassembled WGS sequence"/>
</dbReference>
<feature type="chain" id="PRO_5017330952" description="Outer membrane protein beta-barrel domain-containing protein" evidence="1">
    <location>
        <begin position="20"/>
        <end position="157"/>
    </location>
</feature>
<comment type="caution">
    <text evidence="2">The sequence shown here is derived from an EMBL/GenBank/DDBJ whole genome shotgun (WGS) entry which is preliminary data.</text>
</comment>
<organism evidence="2 3">
    <name type="scientific">Meiothermus taiwanensis</name>
    <dbReference type="NCBI Taxonomy" id="172827"/>
    <lineage>
        <taxon>Bacteria</taxon>
        <taxon>Thermotogati</taxon>
        <taxon>Deinococcota</taxon>
        <taxon>Deinococci</taxon>
        <taxon>Thermales</taxon>
        <taxon>Thermaceae</taxon>
        <taxon>Meiothermus</taxon>
    </lineage>
</organism>
<dbReference type="AlphaFoldDB" id="A0A399E1F7"/>
<evidence type="ECO:0008006" key="4">
    <source>
        <dbReference type="Google" id="ProtNLM"/>
    </source>
</evidence>
<dbReference type="OrthoDB" id="27051at2"/>
<gene>
    <name evidence="2" type="ORF">Mcate_01123</name>
</gene>
<feature type="signal peptide" evidence="1">
    <location>
        <begin position="1"/>
        <end position="19"/>
    </location>
</feature>
<dbReference type="InterPro" id="IPR011250">
    <property type="entry name" value="OMP/PagP_B-barrel"/>
</dbReference>
<sequence>MGKQIAVFFLLCLGWTALAQSSRPFAGASLVFQWVEGTPLTSLMLQAGSYNLGGGLGARASVGIGLSPSFLELGADLLFPFGTGRLLPYGGLGGHWVGLGALNFFGIRGLAGVSYSTASDTGLFAEAVPTFYLASDATGIYGTALGIQLRFGVNYLF</sequence>
<dbReference type="SUPFAM" id="SSF56925">
    <property type="entry name" value="OMPA-like"/>
    <property type="match status" value="1"/>
</dbReference>
<accession>A0A399E1F7</accession>
<evidence type="ECO:0000313" key="2">
    <source>
        <dbReference type="EMBL" id="RIH77866.1"/>
    </source>
</evidence>
<evidence type="ECO:0000313" key="3">
    <source>
        <dbReference type="Proteomes" id="UP000266089"/>
    </source>
</evidence>
<proteinExistence type="predicted"/>
<evidence type="ECO:0000256" key="1">
    <source>
        <dbReference type="SAM" id="SignalP"/>
    </source>
</evidence>
<protein>
    <recommendedName>
        <fullName evidence="4">Outer membrane protein beta-barrel domain-containing protein</fullName>
    </recommendedName>
</protein>